<dbReference type="Pfam" id="PF14208">
    <property type="entry name" value="DUF4320"/>
    <property type="match status" value="1"/>
</dbReference>
<protein>
    <submittedName>
        <fullName evidence="2">DUF4320 family protein</fullName>
    </submittedName>
</protein>
<reference evidence="2" key="1">
    <citation type="submission" date="2020-08" db="EMBL/GenBank/DDBJ databases">
        <title>Genome public.</title>
        <authorList>
            <person name="Liu C."/>
            <person name="Sun Q."/>
        </authorList>
    </citation>
    <scope>NUCLEOTIDE SEQUENCE</scope>
    <source>
        <strain evidence="2">NSJ-50</strain>
    </source>
</reference>
<dbReference type="InterPro" id="IPR025469">
    <property type="entry name" value="DUF4320"/>
</dbReference>
<dbReference type="EMBL" id="JACRTE010000011">
    <property type="protein sequence ID" value="MBC8596972.1"/>
    <property type="molecule type" value="Genomic_DNA"/>
</dbReference>
<keyword evidence="1" id="KW-0472">Membrane</keyword>
<sequence>MRKRLKDKRGSGYIDVAVIVLSAILVIALATSVFPVYIAKSQLDSFTQELCREAEICGKVGSETSSRELTLKERLGISPNVEWSKSGAIQLNEEFTVTATLEYDIGFGAFASFPITLASKAIGKSEVYHK</sequence>
<dbReference type="AlphaFoldDB" id="A0A926FCZ9"/>
<evidence type="ECO:0000313" key="3">
    <source>
        <dbReference type="Proteomes" id="UP000647416"/>
    </source>
</evidence>
<proteinExistence type="predicted"/>
<evidence type="ECO:0000256" key="1">
    <source>
        <dbReference type="SAM" id="Phobius"/>
    </source>
</evidence>
<keyword evidence="1" id="KW-0812">Transmembrane</keyword>
<organism evidence="2 3">
    <name type="scientific">Qingrenia yutianensis</name>
    <dbReference type="NCBI Taxonomy" id="2763676"/>
    <lineage>
        <taxon>Bacteria</taxon>
        <taxon>Bacillati</taxon>
        <taxon>Bacillota</taxon>
        <taxon>Clostridia</taxon>
        <taxon>Eubacteriales</taxon>
        <taxon>Oscillospiraceae</taxon>
        <taxon>Qingrenia</taxon>
    </lineage>
</organism>
<feature type="transmembrane region" description="Helical" evidence="1">
    <location>
        <begin position="12"/>
        <end position="38"/>
    </location>
</feature>
<evidence type="ECO:0000313" key="2">
    <source>
        <dbReference type="EMBL" id="MBC8596972.1"/>
    </source>
</evidence>
<gene>
    <name evidence="2" type="ORF">H8706_08835</name>
</gene>
<dbReference type="Proteomes" id="UP000647416">
    <property type="component" value="Unassembled WGS sequence"/>
</dbReference>
<comment type="caution">
    <text evidence="2">The sequence shown here is derived from an EMBL/GenBank/DDBJ whole genome shotgun (WGS) entry which is preliminary data.</text>
</comment>
<accession>A0A926FCZ9</accession>
<keyword evidence="3" id="KW-1185">Reference proteome</keyword>
<name>A0A926FCZ9_9FIRM</name>
<dbReference type="RefSeq" id="WP_262432360.1">
    <property type="nucleotide sequence ID" value="NZ_JACRTE010000011.1"/>
</dbReference>
<keyword evidence="1" id="KW-1133">Transmembrane helix</keyword>